<dbReference type="GO" id="GO:0009279">
    <property type="term" value="C:cell outer membrane"/>
    <property type="evidence" value="ECO:0007669"/>
    <property type="project" value="UniProtKB-SubCell"/>
</dbReference>
<evidence type="ECO:0000313" key="15">
    <source>
        <dbReference type="EMBL" id="SFC86950.1"/>
    </source>
</evidence>
<keyword evidence="4 10" id="KW-0812">Transmembrane</keyword>
<dbReference type="Pfam" id="PF07715">
    <property type="entry name" value="Plug"/>
    <property type="match status" value="1"/>
</dbReference>
<keyword evidence="5" id="KW-0732">Signal</keyword>
<evidence type="ECO:0000256" key="6">
    <source>
        <dbReference type="ARBA" id="ARBA00023065"/>
    </source>
</evidence>
<comment type="similarity">
    <text evidence="10 11">Belongs to the TonB-dependent receptor family.</text>
</comment>
<keyword evidence="16" id="KW-1185">Reference proteome</keyword>
<evidence type="ECO:0000256" key="7">
    <source>
        <dbReference type="ARBA" id="ARBA00023077"/>
    </source>
</evidence>
<accession>A0A1I1MZH9</accession>
<keyword evidence="8 10" id="KW-0472">Membrane</keyword>
<reference evidence="16" key="1">
    <citation type="submission" date="2016-10" db="EMBL/GenBank/DDBJ databases">
        <authorList>
            <person name="Varghese N."/>
            <person name="Submissions S."/>
        </authorList>
    </citation>
    <scope>NUCLEOTIDE SEQUENCE [LARGE SCALE GENOMIC DNA]</scope>
    <source>
        <strain evidence="16">DSM 23439</strain>
    </source>
</reference>
<dbReference type="PANTHER" id="PTHR30069">
    <property type="entry name" value="TONB-DEPENDENT OUTER MEMBRANE RECEPTOR"/>
    <property type="match status" value="1"/>
</dbReference>
<dbReference type="InterPro" id="IPR012910">
    <property type="entry name" value="Plug_dom"/>
</dbReference>
<evidence type="ECO:0000256" key="12">
    <source>
        <dbReference type="SAM" id="MobiDB-lite"/>
    </source>
</evidence>
<evidence type="ECO:0000256" key="10">
    <source>
        <dbReference type="PROSITE-ProRule" id="PRU01360"/>
    </source>
</evidence>
<dbReference type="STRING" id="402385.SAMN05421848_3082"/>
<dbReference type="GO" id="GO:0015344">
    <property type="term" value="F:siderophore uptake transmembrane transporter activity"/>
    <property type="evidence" value="ECO:0007669"/>
    <property type="project" value="TreeGrafter"/>
</dbReference>
<dbReference type="PANTHER" id="PTHR30069:SF53">
    <property type="entry name" value="COLICIN I RECEPTOR-RELATED"/>
    <property type="match status" value="1"/>
</dbReference>
<dbReference type="Gene3D" id="2.40.170.20">
    <property type="entry name" value="TonB-dependent receptor, beta-barrel domain"/>
    <property type="match status" value="1"/>
</dbReference>
<dbReference type="Proteomes" id="UP000199046">
    <property type="component" value="Unassembled WGS sequence"/>
</dbReference>
<evidence type="ECO:0000256" key="1">
    <source>
        <dbReference type="ARBA" id="ARBA00004571"/>
    </source>
</evidence>
<gene>
    <name evidence="15" type="ORF">SAMN05421848_3082</name>
</gene>
<keyword evidence="15" id="KW-0675">Receptor</keyword>
<dbReference type="InterPro" id="IPR036942">
    <property type="entry name" value="Beta-barrel_TonB_sf"/>
</dbReference>
<protein>
    <submittedName>
        <fullName evidence="15">Outer membrane receptor for ferrienterochelin and colicins</fullName>
    </submittedName>
</protein>
<dbReference type="RefSeq" id="WP_090135807.1">
    <property type="nucleotide sequence ID" value="NZ_FOLY01000007.1"/>
</dbReference>
<evidence type="ECO:0000256" key="5">
    <source>
        <dbReference type="ARBA" id="ARBA00022729"/>
    </source>
</evidence>
<evidence type="ECO:0000256" key="4">
    <source>
        <dbReference type="ARBA" id="ARBA00022692"/>
    </source>
</evidence>
<evidence type="ECO:0000256" key="11">
    <source>
        <dbReference type="RuleBase" id="RU003357"/>
    </source>
</evidence>
<dbReference type="SUPFAM" id="SSF56935">
    <property type="entry name" value="Porins"/>
    <property type="match status" value="1"/>
</dbReference>
<dbReference type="GO" id="GO:0044718">
    <property type="term" value="P:siderophore transmembrane transport"/>
    <property type="evidence" value="ECO:0007669"/>
    <property type="project" value="TreeGrafter"/>
</dbReference>
<feature type="compositionally biased region" description="Polar residues" evidence="12">
    <location>
        <begin position="44"/>
        <end position="56"/>
    </location>
</feature>
<dbReference type="AlphaFoldDB" id="A0A1I1MZH9"/>
<evidence type="ECO:0000259" key="13">
    <source>
        <dbReference type="Pfam" id="PF00593"/>
    </source>
</evidence>
<evidence type="ECO:0000256" key="9">
    <source>
        <dbReference type="ARBA" id="ARBA00023237"/>
    </source>
</evidence>
<dbReference type="PROSITE" id="PS52016">
    <property type="entry name" value="TONB_DEPENDENT_REC_3"/>
    <property type="match status" value="1"/>
</dbReference>
<proteinExistence type="inferred from homology"/>
<keyword evidence="2 10" id="KW-0813">Transport</keyword>
<organism evidence="15 16">
    <name type="scientific">Kushneria avicenniae</name>
    <dbReference type="NCBI Taxonomy" id="402385"/>
    <lineage>
        <taxon>Bacteria</taxon>
        <taxon>Pseudomonadati</taxon>
        <taxon>Pseudomonadota</taxon>
        <taxon>Gammaproteobacteria</taxon>
        <taxon>Oceanospirillales</taxon>
        <taxon>Halomonadaceae</taxon>
        <taxon>Kushneria</taxon>
    </lineage>
</organism>
<feature type="domain" description="TonB-dependent receptor-like beta-barrel" evidence="13">
    <location>
        <begin position="229"/>
        <end position="664"/>
    </location>
</feature>
<dbReference type="CDD" id="cd01347">
    <property type="entry name" value="ligand_gated_channel"/>
    <property type="match status" value="1"/>
</dbReference>
<comment type="subcellular location">
    <subcellularLocation>
        <location evidence="1 10">Cell outer membrane</location>
        <topology evidence="1 10">Multi-pass membrane protein</topology>
    </subcellularLocation>
</comment>
<keyword evidence="3 10" id="KW-1134">Transmembrane beta strand</keyword>
<feature type="region of interest" description="Disordered" evidence="12">
    <location>
        <begin position="34"/>
        <end position="56"/>
    </location>
</feature>
<name>A0A1I1MZH9_9GAMM</name>
<evidence type="ECO:0000256" key="2">
    <source>
        <dbReference type="ARBA" id="ARBA00022448"/>
    </source>
</evidence>
<evidence type="ECO:0000259" key="14">
    <source>
        <dbReference type="Pfam" id="PF07715"/>
    </source>
</evidence>
<sequence>MLNHAEAPTTGRGYARLALLGISMGLGDTAAAAEQEQEKKRASTAVTQNSSSTQTQVNTLETMTVTSASASGYAVDPVHAPASISVIGRDELESRSYRDVSQALQDIPGVYVDTAPTGKGGTGEVSIRGFDADYTLILVDGVPQDSSQAYYNGYGSGAEYSWLPPITAIERIEVIRGPMSTLYGSDALGGVINIITRDVPQKWTGSVTVDTIIQERSDSGDRQQGRFYVAGPLIEDRLGARITGSRLNRNEDNIEGGYAGYDREVLDAELAWTPNEANTLKFEAGYGNQHTTADSDRSFSRSGDADFRAQRRHQTLTHELDWGGGINTRSFVKRVELQQNDSAYTSTYERITAKSTTAMSLGDHLLTAGVEFRNQKNENPDRGLGRQNLERWDGALFTEDEWFISRDFSLTTGARWVKDESYGSEFVPRLYGVYDATSALTFKGGVSAGYRTPDLKEGDSNWIEGGGGPRCADCRDVGNSDLQPEKSVTYELGAYWQATRNLATSLTVFHTDFDDKIEKPIVCDTRDGVDASCSYLGQEYAALYQYTNVDKATLQGVEWTADWAITPDLDLESSYTLTDSEQRSGDNAGLPLNDQPRHRASLGLDWQASRDTNLWTNIRYRGEAEQVASRSGLSEAWPSYTLVDSGFSHQLRKQLELYGGIYNLFDRDINEENYGRLLDGRRYNVGMTLTF</sequence>
<dbReference type="Pfam" id="PF00593">
    <property type="entry name" value="TonB_dep_Rec_b-barrel"/>
    <property type="match status" value="1"/>
</dbReference>
<dbReference type="InterPro" id="IPR039426">
    <property type="entry name" value="TonB-dep_rcpt-like"/>
</dbReference>
<dbReference type="Gene3D" id="2.170.130.10">
    <property type="entry name" value="TonB-dependent receptor, plug domain"/>
    <property type="match status" value="1"/>
</dbReference>
<keyword evidence="9 10" id="KW-0998">Cell outer membrane</keyword>
<feature type="domain" description="TonB-dependent receptor plug" evidence="14">
    <location>
        <begin position="79"/>
        <end position="191"/>
    </location>
</feature>
<dbReference type="OrthoDB" id="9760494at2"/>
<evidence type="ECO:0000256" key="3">
    <source>
        <dbReference type="ARBA" id="ARBA00022452"/>
    </source>
</evidence>
<evidence type="ECO:0000256" key="8">
    <source>
        <dbReference type="ARBA" id="ARBA00023136"/>
    </source>
</evidence>
<evidence type="ECO:0000313" key="16">
    <source>
        <dbReference type="Proteomes" id="UP000199046"/>
    </source>
</evidence>
<dbReference type="EMBL" id="FOLY01000007">
    <property type="protein sequence ID" value="SFC86950.1"/>
    <property type="molecule type" value="Genomic_DNA"/>
</dbReference>
<keyword evidence="7 11" id="KW-0798">TonB box</keyword>
<dbReference type="InterPro" id="IPR037066">
    <property type="entry name" value="Plug_dom_sf"/>
</dbReference>
<keyword evidence="6" id="KW-0406">Ion transport</keyword>
<dbReference type="InterPro" id="IPR000531">
    <property type="entry name" value="Beta-barrel_TonB"/>
</dbReference>